<organism evidence="3 4">
    <name type="scientific">Halobacteriovorax marinus</name>
    <dbReference type="NCBI Taxonomy" id="97084"/>
    <lineage>
        <taxon>Bacteria</taxon>
        <taxon>Pseudomonadati</taxon>
        <taxon>Bdellovibrionota</taxon>
        <taxon>Bacteriovoracia</taxon>
        <taxon>Bacteriovoracales</taxon>
        <taxon>Halobacteriovoraceae</taxon>
        <taxon>Halobacteriovorax</taxon>
    </lineage>
</organism>
<dbReference type="AlphaFoldDB" id="A0A1Y5F2F6"/>
<dbReference type="Proteomes" id="UP000196531">
    <property type="component" value="Unassembled WGS sequence"/>
</dbReference>
<evidence type="ECO:0000256" key="2">
    <source>
        <dbReference type="SAM" id="SignalP"/>
    </source>
</evidence>
<proteinExistence type="predicted"/>
<evidence type="ECO:0000313" key="4">
    <source>
        <dbReference type="Proteomes" id="UP000196531"/>
    </source>
</evidence>
<evidence type="ECO:0000256" key="1">
    <source>
        <dbReference type="SAM" id="MobiDB-lite"/>
    </source>
</evidence>
<feature type="region of interest" description="Disordered" evidence="1">
    <location>
        <begin position="25"/>
        <end position="61"/>
    </location>
</feature>
<evidence type="ECO:0000313" key="3">
    <source>
        <dbReference type="EMBL" id="OUR93116.1"/>
    </source>
</evidence>
<feature type="signal peptide" evidence="2">
    <location>
        <begin position="1"/>
        <end position="20"/>
    </location>
</feature>
<feature type="compositionally biased region" description="Basic and acidic residues" evidence="1">
    <location>
        <begin position="44"/>
        <end position="61"/>
    </location>
</feature>
<name>A0A1Y5F2F6_9BACT</name>
<accession>A0A1Y5F2F6</accession>
<feature type="compositionally biased region" description="Polar residues" evidence="1">
    <location>
        <begin position="25"/>
        <end position="38"/>
    </location>
</feature>
<evidence type="ECO:0008006" key="5">
    <source>
        <dbReference type="Google" id="ProtNLM"/>
    </source>
</evidence>
<comment type="caution">
    <text evidence="3">The sequence shown here is derived from an EMBL/GenBank/DDBJ whole genome shotgun (WGS) entry which is preliminary data.</text>
</comment>
<protein>
    <recommendedName>
        <fullName evidence="5">Secreted protein</fullName>
    </recommendedName>
</protein>
<feature type="chain" id="PRO_5012124817" description="Secreted protein" evidence="2">
    <location>
        <begin position="21"/>
        <end position="61"/>
    </location>
</feature>
<dbReference type="EMBL" id="MAAO01000016">
    <property type="protein sequence ID" value="OUR93116.1"/>
    <property type="molecule type" value="Genomic_DNA"/>
</dbReference>
<gene>
    <name evidence="3" type="ORF">A9Q84_21680</name>
</gene>
<keyword evidence="2" id="KW-0732">Signal</keyword>
<sequence length="61" mass="6560">MKKLLFVMALLSGLSSHSFAGVGESETSCVKNQSTQARGTKAVQETEVRSEETKVSNQKEG</sequence>
<reference evidence="4" key="1">
    <citation type="journal article" date="2017" name="Proc. Natl. Acad. Sci. U.S.A.">
        <title>Simulation of Deepwater Horizon oil plume reveals substrate specialization within a complex community of hydrocarbon-degraders.</title>
        <authorList>
            <person name="Hu P."/>
            <person name="Dubinsky E.A."/>
            <person name="Probst A.J."/>
            <person name="Wang J."/>
            <person name="Sieber C.M.K."/>
            <person name="Tom L.M."/>
            <person name="Gardinali P."/>
            <person name="Banfield J.F."/>
            <person name="Atlas R.M."/>
            <person name="Andersen G.L."/>
        </authorList>
    </citation>
    <scope>NUCLEOTIDE SEQUENCE [LARGE SCALE GENOMIC DNA]</scope>
</reference>